<protein>
    <submittedName>
        <fullName evidence="2">Uncharacterized protein</fullName>
    </submittedName>
</protein>
<evidence type="ECO:0000313" key="2">
    <source>
        <dbReference type="EMBL" id="OCT88863.1"/>
    </source>
</evidence>
<feature type="region of interest" description="Disordered" evidence="1">
    <location>
        <begin position="128"/>
        <end position="162"/>
    </location>
</feature>
<evidence type="ECO:0000256" key="1">
    <source>
        <dbReference type="SAM" id="MobiDB-lite"/>
    </source>
</evidence>
<dbReference type="Proteomes" id="UP000694892">
    <property type="component" value="Chromosome 3L"/>
</dbReference>
<accession>A0A974HSW9</accession>
<gene>
    <name evidence="2" type="ORF">XELAEV_18017493mg</name>
</gene>
<feature type="compositionally biased region" description="Basic and acidic residues" evidence="1">
    <location>
        <begin position="130"/>
        <end position="150"/>
    </location>
</feature>
<sequence length="162" mass="19632">MNELWDMDARILKANSVLNTDIDTSSDYSNASWIFRDFEHKLTKELHIWWEIASLEKYVTSQMIPRGLRIKKLPSVFDRDEARFCGWFPCWLFSYFFSIRSEKAKDVFLGEHHFLKKAHTAAGQWTQKNTNRELWKRQPEEQTREQEDKNQYVLRKKHPKKY</sequence>
<name>A0A974HSW9_XENLA</name>
<proteinExistence type="predicted"/>
<reference evidence="3" key="1">
    <citation type="journal article" date="2016" name="Nature">
        <title>Genome evolution in the allotetraploid frog Xenopus laevis.</title>
        <authorList>
            <person name="Session A.M."/>
            <person name="Uno Y."/>
            <person name="Kwon T."/>
            <person name="Chapman J.A."/>
            <person name="Toyoda A."/>
            <person name="Takahashi S."/>
            <person name="Fukui A."/>
            <person name="Hikosaka A."/>
            <person name="Suzuki A."/>
            <person name="Kondo M."/>
            <person name="van Heeringen S.J."/>
            <person name="Quigley I."/>
            <person name="Heinz S."/>
            <person name="Ogino H."/>
            <person name="Ochi H."/>
            <person name="Hellsten U."/>
            <person name="Lyons J.B."/>
            <person name="Simakov O."/>
            <person name="Putnam N."/>
            <person name="Stites J."/>
            <person name="Kuroki Y."/>
            <person name="Tanaka T."/>
            <person name="Michiue T."/>
            <person name="Watanabe M."/>
            <person name="Bogdanovic O."/>
            <person name="Lister R."/>
            <person name="Georgiou G."/>
            <person name="Paranjpe S.S."/>
            <person name="van Kruijsbergen I."/>
            <person name="Shu S."/>
            <person name="Carlson J."/>
            <person name="Kinoshita T."/>
            <person name="Ohta Y."/>
            <person name="Mawaribuchi S."/>
            <person name="Jenkins J."/>
            <person name="Grimwood J."/>
            <person name="Schmutz J."/>
            <person name="Mitros T."/>
            <person name="Mozaffari S.V."/>
            <person name="Suzuki Y."/>
            <person name="Haramoto Y."/>
            <person name="Yamamoto T.S."/>
            <person name="Takagi C."/>
            <person name="Heald R."/>
            <person name="Miller K."/>
            <person name="Haudenschild C."/>
            <person name="Kitzman J."/>
            <person name="Nakayama T."/>
            <person name="Izutsu Y."/>
            <person name="Robert J."/>
            <person name="Fortriede J."/>
            <person name="Burns K."/>
            <person name="Lotay V."/>
            <person name="Karimi K."/>
            <person name="Yasuoka Y."/>
            <person name="Dichmann D.S."/>
            <person name="Flajnik M.F."/>
            <person name="Houston D.W."/>
            <person name="Shendure J."/>
            <person name="DuPasquier L."/>
            <person name="Vize P.D."/>
            <person name="Zorn A.M."/>
            <person name="Ito M."/>
            <person name="Marcotte E.M."/>
            <person name="Wallingford J.B."/>
            <person name="Ito Y."/>
            <person name="Asashima M."/>
            <person name="Ueno N."/>
            <person name="Matsuda Y."/>
            <person name="Veenstra G.J."/>
            <person name="Fujiyama A."/>
            <person name="Harland R.M."/>
            <person name="Taira M."/>
            <person name="Rokhsar D.S."/>
        </authorList>
    </citation>
    <scope>NUCLEOTIDE SEQUENCE [LARGE SCALE GENOMIC DNA]</scope>
    <source>
        <strain evidence="3">J</strain>
    </source>
</reference>
<dbReference type="EMBL" id="CM004470">
    <property type="protein sequence ID" value="OCT88863.1"/>
    <property type="molecule type" value="Genomic_DNA"/>
</dbReference>
<dbReference type="AlphaFoldDB" id="A0A974HSW9"/>
<evidence type="ECO:0000313" key="3">
    <source>
        <dbReference type="Proteomes" id="UP000694892"/>
    </source>
</evidence>
<organism evidence="2 3">
    <name type="scientific">Xenopus laevis</name>
    <name type="common">African clawed frog</name>
    <dbReference type="NCBI Taxonomy" id="8355"/>
    <lineage>
        <taxon>Eukaryota</taxon>
        <taxon>Metazoa</taxon>
        <taxon>Chordata</taxon>
        <taxon>Craniata</taxon>
        <taxon>Vertebrata</taxon>
        <taxon>Euteleostomi</taxon>
        <taxon>Amphibia</taxon>
        <taxon>Batrachia</taxon>
        <taxon>Anura</taxon>
        <taxon>Pipoidea</taxon>
        <taxon>Pipidae</taxon>
        <taxon>Xenopodinae</taxon>
        <taxon>Xenopus</taxon>
        <taxon>Xenopus</taxon>
    </lineage>
</organism>